<keyword evidence="2" id="KW-1185">Reference proteome</keyword>
<organism evidence="1 2">
    <name type="scientific">Nocardia yunnanensis</name>
    <dbReference type="NCBI Taxonomy" id="2382165"/>
    <lineage>
        <taxon>Bacteria</taxon>
        <taxon>Bacillati</taxon>
        <taxon>Actinomycetota</taxon>
        <taxon>Actinomycetes</taxon>
        <taxon>Mycobacteriales</taxon>
        <taxon>Nocardiaceae</taxon>
        <taxon>Nocardia</taxon>
    </lineage>
</organism>
<name>A0A386ZLL9_9NOCA</name>
<dbReference type="Gene3D" id="3.40.50.300">
    <property type="entry name" value="P-loop containing nucleotide triphosphate hydrolases"/>
    <property type="match status" value="1"/>
</dbReference>
<protein>
    <submittedName>
        <fullName evidence="1">Uncharacterized protein</fullName>
    </submittedName>
</protein>
<gene>
    <name evidence="1" type="ORF">D7D52_36750</name>
</gene>
<dbReference type="OrthoDB" id="9810135at2"/>
<accession>A0A386ZLL9</accession>
<dbReference type="SUPFAM" id="SSF52540">
    <property type="entry name" value="P-loop containing nucleoside triphosphate hydrolases"/>
    <property type="match status" value="1"/>
</dbReference>
<dbReference type="Proteomes" id="UP000267164">
    <property type="component" value="Chromosome"/>
</dbReference>
<sequence length="248" mass="27404">MKWRSQLSLTRRDIPTLPLTRSFRWQTEEQTELANNLRNGIGVTLPADRDDVDVALALLWKDLWAIGGGVLPLAYHSFKGGYEEAAATLLLNHVTRNILDLDATYLGDALTALNIEDRDVVRQLEPDLQQVIEILKPGTPAATKAAYNALVAVIGTVSARNLRPPHAAHTRRLAMLQSRMTHPGRPVPGLTTHQAKGGEWDIVGVYLSDSERKALSAGLSVTQDTHRKIYVATTRARHRTIEVFPGPM</sequence>
<dbReference type="KEGG" id="nyu:D7D52_36750"/>
<reference evidence="1 2" key="1">
    <citation type="submission" date="2018-09" db="EMBL/GenBank/DDBJ databases">
        <title>Nocardia yunnanensis sp. nov., an actinomycete isolated from a soil sample.</title>
        <authorList>
            <person name="Zhang J."/>
        </authorList>
    </citation>
    <scope>NUCLEOTIDE SEQUENCE [LARGE SCALE GENOMIC DNA]</scope>
    <source>
        <strain evidence="1 2">CFHS0054</strain>
    </source>
</reference>
<dbReference type="InterPro" id="IPR027417">
    <property type="entry name" value="P-loop_NTPase"/>
</dbReference>
<evidence type="ECO:0000313" key="1">
    <source>
        <dbReference type="EMBL" id="AYF78461.1"/>
    </source>
</evidence>
<evidence type="ECO:0000313" key="2">
    <source>
        <dbReference type="Proteomes" id="UP000267164"/>
    </source>
</evidence>
<dbReference type="AlphaFoldDB" id="A0A386ZLL9"/>
<dbReference type="EMBL" id="CP032568">
    <property type="protein sequence ID" value="AYF78461.1"/>
    <property type="molecule type" value="Genomic_DNA"/>
</dbReference>
<proteinExistence type="predicted"/>